<reference evidence="2" key="1">
    <citation type="submission" date="2018-12" db="EMBL/GenBank/DDBJ databases">
        <title>A new species of lactobacillus.</title>
        <authorList>
            <person name="Jian Y."/>
            <person name="Xin L."/>
            <person name="Hong Z.J."/>
            <person name="Ming L.Z."/>
            <person name="Hong X.Z."/>
        </authorList>
    </citation>
    <scope>NUCLEOTIDE SEQUENCE [LARGE SCALE GENOMIC DNA]</scope>
    <source>
        <strain evidence="2">HSLZ-75</strain>
    </source>
</reference>
<accession>A0A4P6ZM51</accession>
<dbReference type="Proteomes" id="UP000294321">
    <property type="component" value="Chromosome"/>
</dbReference>
<name>A0A4P6ZM51_9LACO</name>
<organism evidence="1 2">
    <name type="scientific">Acetilactobacillus jinshanensis</name>
    <dbReference type="NCBI Taxonomy" id="1720083"/>
    <lineage>
        <taxon>Bacteria</taxon>
        <taxon>Bacillati</taxon>
        <taxon>Bacillota</taxon>
        <taxon>Bacilli</taxon>
        <taxon>Lactobacillales</taxon>
        <taxon>Lactobacillaceae</taxon>
        <taxon>Acetilactobacillus</taxon>
    </lineage>
</organism>
<protein>
    <submittedName>
        <fullName evidence="1">Uncharacterized protein</fullName>
    </submittedName>
</protein>
<evidence type="ECO:0000313" key="2">
    <source>
        <dbReference type="Proteomes" id="UP000294321"/>
    </source>
</evidence>
<proteinExistence type="predicted"/>
<dbReference type="RefSeq" id="WP_133441869.1">
    <property type="nucleotide sequence ID" value="NZ_CP034726.1"/>
</dbReference>
<evidence type="ECO:0000313" key="1">
    <source>
        <dbReference type="EMBL" id="QBP18310.1"/>
    </source>
</evidence>
<keyword evidence="2" id="KW-1185">Reference proteome</keyword>
<sequence>MLRVIPKDVVIAYLRNLLANEQHNHRIIDMLNVVENSRQYYWKKAWRGIKPGYQFMPVVQKSDKKAI</sequence>
<dbReference type="KEGG" id="lji:ELX58_03980"/>
<dbReference type="EMBL" id="CP034726">
    <property type="protein sequence ID" value="QBP18310.1"/>
    <property type="molecule type" value="Genomic_DNA"/>
</dbReference>
<gene>
    <name evidence="1" type="ORF">ELX58_03980</name>
</gene>
<dbReference type="AlphaFoldDB" id="A0A4P6ZM51"/>